<feature type="chain" id="PRO_5020536906" description="HEAT repeat protein" evidence="1">
    <location>
        <begin position="22"/>
        <end position="321"/>
    </location>
</feature>
<dbReference type="Proteomes" id="UP000295375">
    <property type="component" value="Unassembled WGS sequence"/>
</dbReference>
<name>A0A4R6UQC6_9GAMM</name>
<organism evidence="2 3">
    <name type="scientific">Permianibacter aggregans</name>
    <dbReference type="NCBI Taxonomy" id="1510150"/>
    <lineage>
        <taxon>Bacteria</taxon>
        <taxon>Pseudomonadati</taxon>
        <taxon>Pseudomonadota</taxon>
        <taxon>Gammaproteobacteria</taxon>
        <taxon>Pseudomonadales</taxon>
        <taxon>Pseudomonadaceae</taxon>
        <taxon>Permianibacter</taxon>
    </lineage>
</organism>
<protein>
    <recommendedName>
        <fullName evidence="4">HEAT repeat protein</fullName>
    </recommendedName>
</protein>
<reference evidence="2 3" key="1">
    <citation type="submission" date="2019-03" db="EMBL/GenBank/DDBJ databases">
        <title>Genomic Encyclopedia of Type Strains, Phase IV (KMG-IV): sequencing the most valuable type-strain genomes for metagenomic binning, comparative biology and taxonomic classification.</title>
        <authorList>
            <person name="Goeker M."/>
        </authorList>
    </citation>
    <scope>NUCLEOTIDE SEQUENCE [LARGE SCALE GENOMIC DNA]</scope>
    <source>
        <strain evidence="2 3">DSM 103792</strain>
    </source>
</reference>
<feature type="signal peptide" evidence="1">
    <location>
        <begin position="1"/>
        <end position="21"/>
    </location>
</feature>
<evidence type="ECO:0000313" key="3">
    <source>
        <dbReference type="Proteomes" id="UP000295375"/>
    </source>
</evidence>
<evidence type="ECO:0008006" key="4">
    <source>
        <dbReference type="Google" id="ProtNLM"/>
    </source>
</evidence>
<keyword evidence="1" id="KW-0732">Signal</keyword>
<dbReference type="RefSeq" id="WP_133590280.1">
    <property type="nucleotide sequence ID" value="NZ_CP037953.1"/>
</dbReference>
<keyword evidence="3" id="KW-1185">Reference proteome</keyword>
<gene>
    <name evidence="2" type="ORF">EV696_107143</name>
</gene>
<dbReference type="AlphaFoldDB" id="A0A4R6UQC6"/>
<accession>A0A4R6UQC6</accession>
<evidence type="ECO:0000256" key="1">
    <source>
        <dbReference type="SAM" id="SignalP"/>
    </source>
</evidence>
<dbReference type="EMBL" id="SNYM01000007">
    <property type="protein sequence ID" value="TDQ48406.1"/>
    <property type="molecule type" value="Genomic_DNA"/>
</dbReference>
<sequence length="321" mass="34562">MDAKSFALAFSLLAVSGLSLAAKPVKPPSEQLRHERNQIAVVTVQSVAKQAVTVEQQQSLMGDAFNTITLHFDPAAKPELVKGQQAIVVFSRFQKDPMLRDVWVEREKGPTIVDFPEVPAAWFPVSDSLKLLLSGPNKAVGPEKRVDAALDLAQSNDTANQYFGALELFLDEQLQAALTPEHSKRLAAIVANPKTSEHHKELLMRVAASLPVDDSAWLLPTARQQLTELGVTYDLASRKPALALVSARLIKERGNADDIELLASLLHSNAPAVARAALAGLARIAPEQAKAKAEAALAKGNIAADTRLSLQQYLKTGKLPG</sequence>
<comment type="caution">
    <text evidence="2">The sequence shown here is derived from an EMBL/GenBank/DDBJ whole genome shotgun (WGS) entry which is preliminary data.</text>
</comment>
<evidence type="ECO:0000313" key="2">
    <source>
        <dbReference type="EMBL" id="TDQ48406.1"/>
    </source>
</evidence>
<proteinExistence type="predicted"/>